<proteinExistence type="predicted"/>
<sequence>MNYYNTFTIPCNFKVQHIEDGQFVVFFADGTQLSYQIENTSKVKWIEPEAFSLEQVRLSSKEPINADDIDIIKYASYRLIADTPLIDDDGSNPEPDCLYCKKSSDTLNSLILQVTEAHTLSCWLLTSNGVHILDINELTEA</sequence>
<reference evidence="1 2" key="1">
    <citation type="submission" date="2015-07" db="EMBL/GenBank/DDBJ databases">
        <title>Acinetobacter yuneri, a novel member of Acinetobacter calcoaceticus-Acinetobacter baumannii complex isolated from clinical specimen.</title>
        <authorList>
            <person name="Yu Y."/>
        </authorList>
    </citation>
    <scope>NUCLEOTIDE SEQUENCE [LARGE SCALE GENOMIC DNA]</scope>
    <source>
        <strain evidence="1 2">A362</strain>
    </source>
</reference>
<accession>A0A1V2UNN0</accession>
<evidence type="ECO:0000313" key="1">
    <source>
        <dbReference type="EMBL" id="ONN49215.1"/>
    </source>
</evidence>
<dbReference type="AlphaFoldDB" id="A0A1V2UNN0"/>
<protein>
    <submittedName>
        <fullName evidence="1">Uncharacterized protein</fullName>
    </submittedName>
</protein>
<dbReference type="GeneID" id="69584428"/>
<dbReference type="EMBL" id="LFZS01000045">
    <property type="protein sequence ID" value="ONN49215.1"/>
    <property type="molecule type" value="Genomic_DNA"/>
</dbReference>
<dbReference type="RefSeq" id="WP_033917496.1">
    <property type="nucleotide sequence ID" value="NZ_LFZS01000045.1"/>
</dbReference>
<name>A0A1V2UNN0_9GAMM</name>
<organism evidence="1 2">
    <name type="scientific">Acinetobacter genomosp. 33YU</name>
    <dbReference type="NCBI Taxonomy" id="1675530"/>
    <lineage>
        <taxon>Bacteria</taxon>
        <taxon>Pseudomonadati</taxon>
        <taxon>Pseudomonadota</taxon>
        <taxon>Gammaproteobacteria</taxon>
        <taxon>Moraxellales</taxon>
        <taxon>Moraxellaceae</taxon>
        <taxon>Acinetobacter</taxon>
    </lineage>
</organism>
<gene>
    <name evidence="1" type="ORF">AC058_20115</name>
</gene>
<evidence type="ECO:0000313" key="2">
    <source>
        <dbReference type="Proteomes" id="UP000189376"/>
    </source>
</evidence>
<comment type="caution">
    <text evidence="1">The sequence shown here is derived from an EMBL/GenBank/DDBJ whole genome shotgun (WGS) entry which is preliminary data.</text>
</comment>
<dbReference type="Proteomes" id="UP000189376">
    <property type="component" value="Unassembled WGS sequence"/>
</dbReference>
<keyword evidence="2" id="KW-1185">Reference proteome</keyword>